<dbReference type="InterPro" id="IPR027417">
    <property type="entry name" value="P-loop_NTPase"/>
</dbReference>
<evidence type="ECO:0000313" key="6">
    <source>
        <dbReference type="EMBL" id="QUL98834.1"/>
    </source>
</evidence>
<evidence type="ECO:0000256" key="3">
    <source>
        <dbReference type="ARBA" id="ARBA00022741"/>
    </source>
</evidence>
<dbReference type="Gene3D" id="3.40.50.300">
    <property type="entry name" value="P-loop containing nucleotide triphosphate hydrolases"/>
    <property type="match status" value="1"/>
</dbReference>
<protein>
    <submittedName>
        <fullName evidence="6">Redox-regulated ATPase YchF</fullName>
    </submittedName>
</protein>
<feature type="domain" description="TGS" evidence="5">
    <location>
        <begin position="259"/>
        <end position="342"/>
    </location>
</feature>
<dbReference type="Gene3D" id="1.10.150.300">
    <property type="entry name" value="TGS-like domain"/>
    <property type="match status" value="1"/>
</dbReference>
<dbReference type="InterPro" id="IPR004095">
    <property type="entry name" value="TGS"/>
</dbReference>
<accession>A0AAT9LDR3</accession>
<dbReference type="Gene3D" id="3.10.20.30">
    <property type="match status" value="1"/>
</dbReference>
<dbReference type="InterPro" id="IPR004396">
    <property type="entry name" value="ATPase_YchF/OLA1"/>
</dbReference>
<dbReference type="GO" id="GO:0016887">
    <property type="term" value="F:ATP hydrolysis activity"/>
    <property type="evidence" value="ECO:0007669"/>
    <property type="project" value="InterPro"/>
</dbReference>
<reference evidence="6" key="1">
    <citation type="submission" date="2020-10" db="EMBL/GenBank/DDBJ databases">
        <authorList>
            <person name="Kadnikov V."/>
            <person name="Beletsky A.V."/>
            <person name="Mardanov A.V."/>
            <person name="Karnachuk O.V."/>
            <person name="Ravin N.V."/>
        </authorList>
    </citation>
    <scope>NUCLEOTIDE SEQUENCE</scope>
    <source>
        <strain evidence="6">Bu02</strain>
    </source>
</reference>
<dbReference type="GO" id="GO:0005525">
    <property type="term" value="F:GTP binding"/>
    <property type="evidence" value="ECO:0007669"/>
    <property type="project" value="InterPro"/>
</dbReference>
<dbReference type="InterPro" id="IPR012676">
    <property type="entry name" value="TGS-like"/>
</dbReference>
<dbReference type="InterPro" id="IPR006073">
    <property type="entry name" value="GTP-bd"/>
</dbReference>
<dbReference type="InterPro" id="IPR023192">
    <property type="entry name" value="TGS-like_dom_sf"/>
</dbReference>
<dbReference type="EMBL" id="CP062796">
    <property type="protein sequence ID" value="QUL98834.1"/>
    <property type="molecule type" value="Genomic_DNA"/>
</dbReference>
<dbReference type="GO" id="GO:0005737">
    <property type="term" value="C:cytoplasm"/>
    <property type="evidence" value="ECO:0007669"/>
    <property type="project" value="TreeGrafter"/>
</dbReference>
<evidence type="ECO:0000256" key="4">
    <source>
        <dbReference type="ARBA" id="ARBA00022840"/>
    </source>
</evidence>
<proteinExistence type="predicted"/>
<dbReference type="SUPFAM" id="SSF52540">
    <property type="entry name" value="P-loop containing nucleoside triphosphate hydrolases"/>
    <property type="match status" value="1"/>
</dbReference>
<keyword evidence="4" id="KW-0067">ATP-binding</keyword>
<gene>
    <name evidence="6" type="primary">ychF</name>
    <name evidence="6" type="ORF">IMF26_01775</name>
</gene>
<dbReference type="SUPFAM" id="SSF81271">
    <property type="entry name" value="TGS-like"/>
    <property type="match status" value="1"/>
</dbReference>
<reference evidence="6" key="2">
    <citation type="journal article" date="2023" name="Biology">
        <title>Prokaryotic Life Associated with Coal-Fire Gas Vents Revealed by Metagenomics.</title>
        <authorList>
            <person name="Kadnikov V.V."/>
            <person name="Mardanov A.V."/>
            <person name="Beletsky A.V."/>
            <person name="Karnachuk O.V."/>
            <person name="Ravin N.V."/>
        </authorList>
    </citation>
    <scope>NUCLEOTIDE SEQUENCE</scope>
    <source>
        <strain evidence="6">Bu02</strain>
    </source>
</reference>
<sequence>MKAGIVGSPQTGKTTLFRLLTQAKEDASHRSSGQNVGVMDIPDERVLWLSSIFNPERTVFAKLDIVDIHAHKGQEFLNSVRNLDALIVVIGAFMDGEGSAASCAFIDDMETEFFVADLASVEGRLERLSSRKAKPVNQMEVPFLEKCKSALDGYVPLRKVDFEPYEKDFLSNFAFYTLKPIIIAVNVSEDSLAGGDYPGKEGIEKISASRDYPLVIFSGAVEEEIKSLPEEERLAFLKEYGLSEPGVSRIAKAVFRCLGLISFFTVGEDEVRAWNIREGTTAKEAAGKIHSDLERGFIRAEVVSYEDLRRLGSMKACREKGLLRLEGKDYVVKDGDIITVRFSI</sequence>
<comment type="cofactor">
    <cofactor evidence="1">
        <name>Mg(2+)</name>
        <dbReference type="ChEBI" id="CHEBI:18420"/>
    </cofactor>
</comment>
<organism evidence="6">
    <name type="scientific">Candidatus Fermentithermobacillus carboniphilus</name>
    <dbReference type="NCBI Taxonomy" id="3085328"/>
    <lineage>
        <taxon>Bacteria</taxon>
        <taxon>Bacillati</taxon>
        <taxon>Bacillota</taxon>
        <taxon>Candidatus Fermentithermobacillia</taxon>
        <taxon>Candidatus Fermentithermobacillales</taxon>
        <taxon>Candidatus Fermentithermobacillaceae</taxon>
        <taxon>Candidatus Fermentithermobacillus</taxon>
    </lineage>
</organism>
<dbReference type="GO" id="GO:0046872">
    <property type="term" value="F:metal ion binding"/>
    <property type="evidence" value="ECO:0007669"/>
    <property type="project" value="UniProtKB-KW"/>
</dbReference>
<dbReference type="KEGG" id="fcz:IMF26_01775"/>
<dbReference type="PIRSF" id="PIRSF006641">
    <property type="entry name" value="CHP00092"/>
    <property type="match status" value="1"/>
</dbReference>
<keyword evidence="2" id="KW-0479">Metal-binding</keyword>
<dbReference type="InterPro" id="IPR012675">
    <property type="entry name" value="Beta-grasp_dom_sf"/>
</dbReference>
<dbReference type="PROSITE" id="PS51880">
    <property type="entry name" value="TGS"/>
    <property type="match status" value="1"/>
</dbReference>
<dbReference type="PRINTS" id="PR00326">
    <property type="entry name" value="GTP1OBG"/>
</dbReference>
<evidence type="ECO:0000256" key="2">
    <source>
        <dbReference type="ARBA" id="ARBA00022723"/>
    </source>
</evidence>
<evidence type="ECO:0000256" key="1">
    <source>
        <dbReference type="ARBA" id="ARBA00001946"/>
    </source>
</evidence>
<evidence type="ECO:0000259" key="5">
    <source>
        <dbReference type="PROSITE" id="PS51880"/>
    </source>
</evidence>
<keyword evidence="3" id="KW-0547">Nucleotide-binding</keyword>
<dbReference type="Pfam" id="PF06071">
    <property type="entry name" value="YchF-GTPase_C"/>
    <property type="match status" value="1"/>
</dbReference>
<dbReference type="AlphaFoldDB" id="A0AAT9LDR3"/>
<dbReference type="PANTHER" id="PTHR23305:SF18">
    <property type="entry name" value="OBG-TYPE G DOMAIN-CONTAINING PROTEIN"/>
    <property type="match status" value="1"/>
</dbReference>
<name>A0AAT9LDR3_9FIRM</name>
<dbReference type="PANTHER" id="PTHR23305">
    <property type="entry name" value="OBG GTPASE FAMILY"/>
    <property type="match status" value="1"/>
</dbReference>
<dbReference type="FunFam" id="3.10.20.30:FF:000001">
    <property type="entry name" value="Ribosome-binding ATPase YchF"/>
    <property type="match status" value="1"/>
</dbReference>
<dbReference type="CDD" id="cd04867">
    <property type="entry name" value="TGS_YchF_OLA1"/>
    <property type="match status" value="1"/>
</dbReference>
<dbReference type="InterPro" id="IPR013029">
    <property type="entry name" value="YchF_C"/>
</dbReference>
<dbReference type="GO" id="GO:0005524">
    <property type="term" value="F:ATP binding"/>
    <property type="evidence" value="ECO:0007669"/>
    <property type="project" value="UniProtKB-KW"/>
</dbReference>